<feature type="region of interest" description="Disordered" evidence="1">
    <location>
        <begin position="173"/>
        <end position="238"/>
    </location>
</feature>
<proteinExistence type="predicted"/>
<dbReference type="GO" id="GO:0046872">
    <property type="term" value="F:metal ion binding"/>
    <property type="evidence" value="ECO:0007669"/>
    <property type="project" value="InterPro"/>
</dbReference>
<dbReference type="Gene3D" id="2.60.40.10">
    <property type="entry name" value="Immunoglobulins"/>
    <property type="match status" value="1"/>
</dbReference>
<accession>X1UZJ6</accession>
<evidence type="ECO:0000256" key="2">
    <source>
        <dbReference type="SAM" id="Phobius"/>
    </source>
</evidence>
<dbReference type="AlphaFoldDB" id="X1UZJ6"/>
<feature type="compositionally biased region" description="Basic and acidic residues" evidence="1">
    <location>
        <begin position="176"/>
        <end position="189"/>
    </location>
</feature>
<feature type="non-terminal residue" evidence="3">
    <location>
        <position position="1"/>
    </location>
</feature>
<organism evidence="3">
    <name type="scientific">marine sediment metagenome</name>
    <dbReference type="NCBI Taxonomy" id="412755"/>
    <lineage>
        <taxon>unclassified sequences</taxon>
        <taxon>metagenomes</taxon>
        <taxon>ecological metagenomes</taxon>
    </lineage>
</organism>
<protein>
    <recommendedName>
        <fullName evidence="4">Fibronectin type-III domain-containing protein</fullName>
    </recommendedName>
</protein>
<keyword evidence="2" id="KW-0472">Membrane</keyword>
<comment type="caution">
    <text evidence="3">The sequence shown here is derived from an EMBL/GenBank/DDBJ whole genome shotgun (WGS) entry which is preliminary data.</text>
</comment>
<sequence>IDNTWQVDIYPGETRSTTVSLYNSSSSSLEVEVMVIPDSLDDGNLIFELDRADFTMPGRSYSDVTLSVSAAGSATPGTYTAELRIKSEAAPTPSDGGVSRLRLYDLTVENITEDSADIVWTTSRTSTSQVTYWASSKATVKDKSYVRKHLIHLEDLKDDTTYSFEVYSKDRHRKSAKDDGKFTTLEKEVIPAPEPTPTPTPEPTPTPGPTSTPTPAPAPTPPPPPVPPTPEERPPWGLIAGVIGGPALVGIGYWIWRRRKEAKHGN</sequence>
<keyword evidence="2" id="KW-0812">Transmembrane</keyword>
<feature type="compositionally biased region" description="Pro residues" evidence="1">
    <location>
        <begin position="192"/>
        <end position="229"/>
    </location>
</feature>
<dbReference type="SUPFAM" id="SSF49363">
    <property type="entry name" value="Purple acid phosphatase, N-terminal domain"/>
    <property type="match status" value="1"/>
</dbReference>
<dbReference type="GO" id="GO:0003993">
    <property type="term" value="F:acid phosphatase activity"/>
    <property type="evidence" value="ECO:0007669"/>
    <property type="project" value="InterPro"/>
</dbReference>
<evidence type="ECO:0008006" key="4">
    <source>
        <dbReference type="Google" id="ProtNLM"/>
    </source>
</evidence>
<keyword evidence="2" id="KW-1133">Transmembrane helix</keyword>
<reference evidence="3" key="1">
    <citation type="journal article" date="2014" name="Front. Microbiol.">
        <title>High frequency of phylogenetically diverse reductive dehalogenase-homologous genes in deep subseafloor sedimentary metagenomes.</title>
        <authorList>
            <person name="Kawai M."/>
            <person name="Futagami T."/>
            <person name="Toyoda A."/>
            <person name="Takaki Y."/>
            <person name="Nishi S."/>
            <person name="Hori S."/>
            <person name="Arai W."/>
            <person name="Tsubouchi T."/>
            <person name="Morono Y."/>
            <person name="Uchiyama I."/>
            <person name="Ito T."/>
            <person name="Fujiyama A."/>
            <person name="Inagaki F."/>
            <person name="Takami H."/>
        </authorList>
    </citation>
    <scope>NUCLEOTIDE SEQUENCE</scope>
    <source>
        <strain evidence="3">Expedition CK06-06</strain>
    </source>
</reference>
<feature type="transmembrane region" description="Helical" evidence="2">
    <location>
        <begin position="236"/>
        <end position="256"/>
    </location>
</feature>
<name>X1UZJ6_9ZZZZ</name>
<dbReference type="EMBL" id="BARW01022295">
    <property type="protein sequence ID" value="GAI97809.1"/>
    <property type="molecule type" value="Genomic_DNA"/>
</dbReference>
<evidence type="ECO:0000313" key="3">
    <source>
        <dbReference type="EMBL" id="GAI97809.1"/>
    </source>
</evidence>
<evidence type="ECO:0000256" key="1">
    <source>
        <dbReference type="SAM" id="MobiDB-lite"/>
    </source>
</evidence>
<dbReference type="InterPro" id="IPR008963">
    <property type="entry name" value="Purple_acid_Pase-like_N"/>
</dbReference>
<dbReference type="CDD" id="cd00063">
    <property type="entry name" value="FN3"/>
    <property type="match status" value="1"/>
</dbReference>
<dbReference type="InterPro" id="IPR003961">
    <property type="entry name" value="FN3_dom"/>
</dbReference>
<gene>
    <name evidence="3" type="ORF">S12H4_37255</name>
</gene>
<dbReference type="InterPro" id="IPR013783">
    <property type="entry name" value="Ig-like_fold"/>
</dbReference>